<feature type="compositionally biased region" description="Low complexity" evidence="1">
    <location>
        <begin position="175"/>
        <end position="184"/>
    </location>
</feature>
<feature type="region of interest" description="Disordered" evidence="1">
    <location>
        <begin position="1"/>
        <end position="117"/>
    </location>
</feature>
<feature type="region of interest" description="Disordered" evidence="1">
    <location>
        <begin position="658"/>
        <end position="685"/>
    </location>
</feature>
<comment type="caution">
    <text evidence="2">The sequence shown here is derived from an EMBL/GenBank/DDBJ whole genome shotgun (WGS) entry which is preliminary data.</text>
</comment>
<keyword evidence="3" id="KW-1185">Reference proteome</keyword>
<reference evidence="2" key="1">
    <citation type="submission" date="2022-03" db="EMBL/GenBank/DDBJ databases">
        <authorList>
            <person name="Martin C."/>
        </authorList>
    </citation>
    <scope>NUCLEOTIDE SEQUENCE</scope>
</reference>
<protein>
    <submittedName>
        <fullName evidence="2">Uncharacterized protein</fullName>
    </submittedName>
</protein>
<feature type="region of interest" description="Disordered" evidence="1">
    <location>
        <begin position="371"/>
        <end position="409"/>
    </location>
</feature>
<evidence type="ECO:0000313" key="2">
    <source>
        <dbReference type="EMBL" id="CAH1775790.1"/>
    </source>
</evidence>
<feature type="compositionally biased region" description="Basic and acidic residues" evidence="1">
    <location>
        <begin position="92"/>
        <end position="101"/>
    </location>
</feature>
<evidence type="ECO:0000313" key="3">
    <source>
        <dbReference type="Proteomes" id="UP000749559"/>
    </source>
</evidence>
<feature type="compositionally biased region" description="Basic and acidic residues" evidence="1">
    <location>
        <begin position="1092"/>
        <end position="1106"/>
    </location>
</feature>
<feature type="region of interest" description="Disordered" evidence="1">
    <location>
        <begin position="169"/>
        <end position="206"/>
    </location>
</feature>
<feature type="compositionally biased region" description="Polar residues" evidence="1">
    <location>
        <begin position="658"/>
        <end position="671"/>
    </location>
</feature>
<feature type="compositionally biased region" description="Basic and acidic residues" evidence="1">
    <location>
        <begin position="51"/>
        <end position="73"/>
    </location>
</feature>
<dbReference type="EMBL" id="CAIIXF020000001">
    <property type="protein sequence ID" value="CAH1775790.1"/>
    <property type="molecule type" value="Genomic_DNA"/>
</dbReference>
<accession>A0A8J1XNQ6</accession>
<dbReference type="Proteomes" id="UP000749559">
    <property type="component" value="Unassembled WGS sequence"/>
</dbReference>
<feature type="region of interest" description="Disordered" evidence="1">
    <location>
        <begin position="919"/>
        <end position="942"/>
    </location>
</feature>
<gene>
    <name evidence="2" type="ORF">OFUS_LOCUS3043</name>
</gene>
<feature type="compositionally biased region" description="Basic residues" evidence="1">
    <location>
        <begin position="380"/>
        <end position="390"/>
    </location>
</feature>
<organism evidence="2 3">
    <name type="scientific">Owenia fusiformis</name>
    <name type="common">Polychaete worm</name>
    <dbReference type="NCBI Taxonomy" id="6347"/>
    <lineage>
        <taxon>Eukaryota</taxon>
        <taxon>Metazoa</taxon>
        <taxon>Spiralia</taxon>
        <taxon>Lophotrochozoa</taxon>
        <taxon>Annelida</taxon>
        <taxon>Polychaeta</taxon>
        <taxon>Sedentaria</taxon>
        <taxon>Canalipalpata</taxon>
        <taxon>Sabellida</taxon>
        <taxon>Oweniida</taxon>
        <taxon>Oweniidae</taxon>
        <taxon>Owenia</taxon>
    </lineage>
</organism>
<evidence type="ECO:0000256" key="1">
    <source>
        <dbReference type="SAM" id="MobiDB-lite"/>
    </source>
</evidence>
<name>A0A8J1XNQ6_OWEFU</name>
<sequence>MGSDSSKGASKDGNSASIGKEPERKSNIDSIGPGKPFHRPACCTRAGSVKHAPDDKPIARPTDKKKLDYDELPAHQPRMSLQSAGRLNTLIKTEDPDKSDVKSTTSNELSKAGTLPCSTRIAVVSTDPRRHTATIDSVTISSDYALPQDAMQNSDSDSDIEVFDNVNETIQWTQSPSFEPTESPVTPPSTPSENTQSTDHHPISTSSVPDVLRVAEQHVIVSEEVESIVERDDEPVVNIDDTLEQLKTIAEGLDVESKQLKTPVETVETYEESEIQIIDDQEEALPFNDTFRELHISVSNEGNDVHVNDELAHNPDDLKIDFDSNEIEARPGNRDVAKLAIDRVYGAHLSPGGTPYFFQALIDEAQPQQRAVTAKDGQKGKIKSKRRSRSKRSERCSKQNLSVDNQFDPYSCPTLSNEYRKATDDVSPSDTSIAREYCAAVASGVARPDNVSTPTLSREVARATEELVVDDNIDTEDMMLKHNSEISNEHATLSKEFRNASENSEANANINEEVLTAAELSHYEDLDASPATLQRICTNNIERANPQNISNKARLKQTTKLVDIPNVNVNIQNCDSLKVMAERALREYKSQYVFVRNVSSPKSQCSNSGQQTDVSSSGKDINKGIYDKLLDPKGTLQERIDEALRDISRAVFNLSPANTLEKNTAQKQSPHLQEKPHVTSQEPARIERVKYAYNPIFSQEVKHERVSEIKQENQSPKLGSAQLHKFSETASSKPRCPISSKVQLEPLVSAKPQVCSSPPQTFENCAKKPQPSTQYSFESRMKEWEQNNSDLKVVGQIDPEFEAAFLWNASEDIIKGKGDFLETPSNTPDIITGNIWTTDQSKRDIQRNQHAALKRTYNASESERPPPVSRMPQDQVYDLLMAAKSRVEKGDLTRSTEFVYPPESDENDDDGIVEFSITKTYTEPSPFDDPPKNESPPERMDQPYNFVNPSRQTRDVSSHRLKRDPSSALIPLTEENDNLDGPHGDVFHPSVGMSKSSGDIPVTDYVSQWLKNQPAEMETPPQYVPPNELNQPPNHRMAHSKSDSALTVQQMPSNNGELQVARDQMDGLKVQIKMLHEQMRSMGDILDTSGQKQEEPTIHKTSDKGC</sequence>
<proteinExistence type="predicted"/>
<feature type="region of interest" description="Disordered" evidence="1">
    <location>
        <begin position="1083"/>
        <end position="1106"/>
    </location>
</feature>
<feature type="compositionally biased region" description="Basic and acidic residues" evidence="1">
    <location>
        <begin position="929"/>
        <end position="941"/>
    </location>
</feature>
<dbReference type="AlphaFoldDB" id="A0A8J1XNQ6"/>
<feature type="compositionally biased region" description="Low complexity" evidence="1">
    <location>
        <begin position="1"/>
        <end position="17"/>
    </location>
</feature>